<evidence type="ECO:0000256" key="9">
    <source>
        <dbReference type="ARBA" id="ARBA00048110"/>
    </source>
</evidence>
<dbReference type="InterPro" id="IPR013149">
    <property type="entry name" value="ADH-like_C"/>
</dbReference>
<feature type="domain" description="Alcohol dehydrogenase-like C-terminal" evidence="13">
    <location>
        <begin position="207"/>
        <end position="337"/>
    </location>
</feature>
<gene>
    <name evidence="15" type="primary">ADH5_1</name>
    <name evidence="15" type="ORF">MS3_00003151</name>
</gene>
<comment type="catalytic activity">
    <reaction evidence="9 12">
        <text>S-(hydroxymethyl)glutathione + NAD(+) = S-formylglutathione + NADH + H(+)</text>
        <dbReference type="Rhea" id="RHEA:19985"/>
        <dbReference type="ChEBI" id="CHEBI:15378"/>
        <dbReference type="ChEBI" id="CHEBI:57540"/>
        <dbReference type="ChEBI" id="CHEBI:57688"/>
        <dbReference type="ChEBI" id="CHEBI:57945"/>
        <dbReference type="ChEBI" id="CHEBI:58758"/>
        <dbReference type="EC" id="1.1.1.284"/>
    </reaction>
</comment>
<organism evidence="15 16">
    <name type="scientific">Schistosoma haematobium</name>
    <name type="common">Blood fluke</name>
    <dbReference type="NCBI Taxonomy" id="6185"/>
    <lineage>
        <taxon>Eukaryota</taxon>
        <taxon>Metazoa</taxon>
        <taxon>Spiralia</taxon>
        <taxon>Lophotrochozoa</taxon>
        <taxon>Platyhelminthes</taxon>
        <taxon>Trematoda</taxon>
        <taxon>Digenea</taxon>
        <taxon>Strigeidida</taxon>
        <taxon>Schistosomatoidea</taxon>
        <taxon>Schistosomatidae</taxon>
        <taxon>Schistosoma</taxon>
    </lineage>
</organism>
<dbReference type="CDD" id="cd08300">
    <property type="entry name" value="alcohol_DH_class_III"/>
    <property type="match status" value="1"/>
</dbReference>
<dbReference type="InterPro" id="IPR013154">
    <property type="entry name" value="ADH-like_N"/>
</dbReference>
<dbReference type="FunFam" id="3.90.180.10:FF:000001">
    <property type="entry name" value="S-(hydroxymethyl)glutathione dehydrogenase"/>
    <property type="match status" value="1"/>
</dbReference>
<reference evidence="15" key="3">
    <citation type="submission" date="2021-06" db="EMBL/GenBank/DDBJ databases">
        <title>Chromosome-level genome assembly for S. haematobium.</title>
        <authorList>
            <person name="Stroehlein A.J."/>
        </authorList>
    </citation>
    <scope>NUCLEOTIDE SEQUENCE</scope>
</reference>
<evidence type="ECO:0000256" key="2">
    <source>
        <dbReference type="ARBA" id="ARBA00010902"/>
    </source>
</evidence>
<dbReference type="SUPFAM" id="SSF50129">
    <property type="entry name" value="GroES-like"/>
    <property type="match status" value="2"/>
</dbReference>
<evidence type="ECO:0000259" key="13">
    <source>
        <dbReference type="Pfam" id="PF00107"/>
    </source>
</evidence>
<evidence type="ECO:0000256" key="8">
    <source>
        <dbReference type="ARBA" id="ARBA00047793"/>
    </source>
</evidence>
<protein>
    <recommendedName>
        <fullName evidence="7 12">S-(hydroxymethyl)glutathione dehydrogenase</fullName>
        <ecNumber evidence="12">1.1.1.284</ecNumber>
    </recommendedName>
</protein>
<dbReference type="PANTHER" id="PTHR43880">
    <property type="entry name" value="ALCOHOL DEHYDROGENASE"/>
    <property type="match status" value="1"/>
</dbReference>
<evidence type="ECO:0000256" key="7">
    <source>
        <dbReference type="ARBA" id="ARBA00032767"/>
    </source>
</evidence>
<keyword evidence="16" id="KW-1185">Reference proteome</keyword>
<accession>A0A922LNN4</accession>
<evidence type="ECO:0000313" key="16">
    <source>
        <dbReference type="Proteomes" id="UP000471633"/>
    </source>
</evidence>
<keyword evidence="3 12" id="KW-0479">Metal-binding</keyword>
<dbReference type="Proteomes" id="UP000471633">
    <property type="component" value="Unassembled WGS sequence"/>
</dbReference>
<dbReference type="GO" id="GO:0005829">
    <property type="term" value="C:cytosol"/>
    <property type="evidence" value="ECO:0007669"/>
    <property type="project" value="TreeGrafter"/>
</dbReference>
<evidence type="ECO:0000256" key="3">
    <source>
        <dbReference type="ARBA" id="ARBA00022723"/>
    </source>
</evidence>
<dbReference type="Pfam" id="PF00107">
    <property type="entry name" value="ADH_zinc_N"/>
    <property type="match status" value="1"/>
</dbReference>
<dbReference type="RefSeq" id="XP_051070885.1">
    <property type="nucleotide sequence ID" value="XM_051210867.1"/>
</dbReference>
<evidence type="ECO:0000256" key="12">
    <source>
        <dbReference type="RuleBase" id="RU362016"/>
    </source>
</evidence>
<comment type="catalytic activity">
    <reaction evidence="8">
        <text>S-(hydroxymethyl)glutathione + NADP(+) = S-formylglutathione + NADPH + H(+)</text>
        <dbReference type="Rhea" id="RHEA:19981"/>
        <dbReference type="ChEBI" id="CHEBI:15378"/>
        <dbReference type="ChEBI" id="CHEBI:57688"/>
        <dbReference type="ChEBI" id="CHEBI:57783"/>
        <dbReference type="ChEBI" id="CHEBI:58349"/>
        <dbReference type="ChEBI" id="CHEBI:58758"/>
        <dbReference type="EC" id="1.1.1.284"/>
    </reaction>
</comment>
<dbReference type="InterPro" id="IPR036291">
    <property type="entry name" value="NAD(P)-bd_dom_sf"/>
</dbReference>
<comment type="catalytic activity">
    <reaction evidence="10">
        <text>a secondary alcohol + NAD(+) = a ketone + NADH + H(+)</text>
        <dbReference type="Rhea" id="RHEA:10740"/>
        <dbReference type="ChEBI" id="CHEBI:15378"/>
        <dbReference type="ChEBI" id="CHEBI:17087"/>
        <dbReference type="ChEBI" id="CHEBI:35681"/>
        <dbReference type="ChEBI" id="CHEBI:57540"/>
        <dbReference type="ChEBI" id="CHEBI:57945"/>
        <dbReference type="EC" id="1.1.1.1"/>
    </reaction>
</comment>
<dbReference type="NCBIfam" id="TIGR02818">
    <property type="entry name" value="adh_III_F_hyde"/>
    <property type="match status" value="1"/>
</dbReference>
<dbReference type="GO" id="GO:0046294">
    <property type="term" value="P:formaldehyde catabolic process"/>
    <property type="evidence" value="ECO:0007669"/>
    <property type="project" value="InterPro"/>
</dbReference>
<dbReference type="GeneID" id="24596043"/>
<dbReference type="GO" id="GO:0008270">
    <property type="term" value="F:zinc ion binding"/>
    <property type="evidence" value="ECO:0007669"/>
    <property type="project" value="InterPro"/>
</dbReference>
<comment type="catalytic activity">
    <reaction evidence="11">
        <text>a primary alcohol + NAD(+) = an aldehyde + NADH + H(+)</text>
        <dbReference type="Rhea" id="RHEA:10736"/>
        <dbReference type="ChEBI" id="CHEBI:15378"/>
        <dbReference type="ChEBI" id="CHEBI:15734"/>
        <dbReference type="ChEBI" id="CHEBI:17478"/>
        <dbReference type="ChEBI" id="CHEBI:57540"/>
        <dbReference type="ChEBI" id="CHEBI:57945"/>
        <dbReference type="EC" id="1.1.1.1"/>
    </reaction>
</comment>
<dbReference type="EC" id="1.1.1.284" evidence="12"/>
<feature type="domain" description="Alcohol dehydrogenase-like N-terminal" evidence="14">
    <location>
        <begin position="37"/>
        <end position="166"/>
    </location>
</feature>
<comment type="cofactor">
    <cofactor evidence="1 12">
        <name>Zn(2+)</name>
        <dbReference type="ChEBI" id="CHEBI:29105"/>
    </cofactor>
</comment>
<dbReference type="Pfam" id="PF08240">
    <property type="entry name" value="ADH_N"/>
    <property type="match status" value="1"/>
</dbReference>
<evidence type="ECO:0000313" key="15">
    <source>
        <dbReference type="EMBL" id="KAH9590488.1"/>
    </source>
</evidence>
<dbReference type="GO" id="GO:0004022">
    <property type="term" value="F:alcohol dehydrogenase (NAD+) activity"/>
    <property type="evidence" value="ECO:0007669"/>
    <property type="project" value="UniProtKB-EC"/>
</dbReference>
<dbReference type="CTD" id="24596043"/>
<evidence type="ECO:0000256" key="10">
    <source>
        <dbReference type="ARBA" id="ARBA00049164"/>
    </source>
</evidence>
<dbReference type="FunFam" id="3.40.50.720:FF:000003">
    <property type="entry name" value="S-(hydroxymethyl)glutathione dehydrogenase"/>
    <property type="match status" value="1"/>
</dbReference>
<dbReference type="EMBL" id="AMPZ03000002">
    <property type="protein sequence ID" value="KAH9590488.1"/>
    <property type="molecule type" value="Genomic_DNA"/>
</dbReference>
<reference evidence="15" key="2">
    <citation type="journal article" date="2019" name="Gigascience">
        <title>High-quality Schistosoma haematobium genome achieved by single-molecule and long-range sequencing.</title>
        <authorList>
            <person name="Stroehlein A.J."/>
            <person name="Korhonen P.K."/>
            <person name="Chong T.M."/>
            <person name="Lim Y.L."/>
            <person name="Chan K.G."/>
            <person name="Webster B."/>
            <person name="Rollinson D."/>
            <person name="Brindley P.J."/>
            <person name="Gasser R.B."/>
            <person name="Young N.D."/>
        </authorList>
    </citation>
    <scope>NUCLEOTIDE SEQUENCE</scope>
</reference>
<evidence type="ECO:0000256" key="6">
    <source>
        <dbReference type="ARBA" id="ARBA00023027"/>
    </source>
</evidence>
<dbReference type="Gene3D" id="3.90.180.10">
    <property type="entry name" value="Medium-chain alcohol dehydrogenases, catalytic domain"/>
    <property type="match status" value="1"/>
</dbReference>
<reference evidence="15" key="1">
    <citation type="journal article" date="2012" name="Nat. Genet.">
        <title>Whole-genome sequence of Schistosoma haematobium.</title>
        <authorList>
            <person name="Young N.D."/>
            <person name="Jex A.R."/>
            <person name="Li B."/>
            <person name="Liu S."/>
            <person name="Yang L."/>
            <person name="Xiong Z."/>
            <person name="Li Y."/>
            <person name="Cantacessi C."/>
            <person name="Hall R.S."/>
            <person name="Xu X."/>
            <person name="Chen F."/>
            <person name="Wu X."/>
            <person name="Zerlotini A."/>
            <person name="Oliveira G."/>
            <person name="Hofmann A."/>
            <person name="Zhang G."/>
            <person name="Fang X."/>
            <person name="Kang Y."/>
            <person name="Campbell B.E."/>
            <person name="Loukas A."/>
            <person name="Ranganathan S."/>
            <person name="Rollinson D."/>
            <person name="Rinaldi G."/>
            <person name="Brindley P.J."/>
            <person name="Yang H."/>
            <person name="Wang J."/>
            <person name="Wang J."/>
            <person name="Gasser R.B."/>
        </authorList>
    </citation>
    <scope>NUCLEOTIDE SEQUENCE</scope>
</reference>
<evidence type="ECO:0000256" key="11">
    <source>
        <dbReference type="ARBA" id="ARBA00049243"/>
    </source>
</evidence>
<name>A0A922LNN4_SCHHA</name>
<evidence type="ECO:0000259" key="14">
    <source>
        <dbReference type="Pfam" id="PF08240"/>
    </source>
</evidence>
<dbReference type="AlphaFoldDB" id="A0A922LNN4"/>
<reference evidence="15" key="4">
    <citation type="journal article" date="2022" name="PLoS Pathog.">
        <title>Chromosome-level genome of Schistosoma haematobium underpins genome-wide explorations of molecular variation.</title>
        <authorList>
            <person name="Stroehlein A.J."/>
            <person name="Korhonen P.K."/>
            <person name="Lee V.V."/>
            <person name="Ralph S.A."/>
            <person name="Mentink-Kane M."/>
            <person name="You H."/>
            <person name="McManus D.P."/>
            <person name="Tchuente L.T."/>
            <person name="Stothard J.R."/>
            <person name="Kaur P."/>
            <person name="Dudchenko O."/>
            <person name="Aiden E.L."/>
            <person name="Yang B."/>
            <person name="Yang H."/>
            <person name="Emery A.M."/>
            <person name="Webster B.L."/>
            <person name="Brindley P.J."/>
            <person name="Rollinson D."/>
            <person name="Chang B.C.H."/>
            <person name="Gasser R.B."/>
            <person name="Young N.D."/>
        </authorList>
    </citation>
    <scope>NUCLEOTIDE SEQUENCE</scope>
</reference>
<comment type="caution">
    <text evidence="15">The sequence shown here is derived from an EMBL/GenBank/DDBJ whole genome shotgun (WGS) entry which is preliminary data.</text>
</comment>
<dbReference type="GO" id="GO:0051903">
    <property type="term" value="F:S-(hydroxymethyl)glutathione dehydrogenase [NAD(P)+] activity"/>
    <property type="evidence" value="ECO:0007669"/>
    <property type="project" value="UniProtKB-EC"/>
</dbReference>
<dbReference type="PROSITE" id="PS00059">
    <property type="entry name" value="ADH_ZINC"/>
    <property type="match status" value="1"/>
</dbReference>
<dbReference type="InterPro" id="IPR002328">
    <property type="entry name" value="ADH_Zn_CS"/>
</dbReference>
<comment type="similarity">
    <text evidence="2 12">Belongs to the zinc-containing alcohol dehydrogenase family. Class-III subfamily.</text>
</comment>
<evidence type="ECO:0000256" key="5">
    <source>
        <dbReference type="ARBA" id="ARBA00023002"/>
    </source>
</evidence>
<proteinExistence type="inferred from homology"/>
<dbReference type="SUPFAM" id="SSF51735">
    <property type="entry name" value="NAD(P)-binding Rossmann-fold domains"/>
    <property type="match status" value="1"/>
</dbReference>
<sequence length="382" mass="41123">MMYTSCVNEPIICQAAVAWEPSKLLVIEEVEVAPPSSGEVRIKIHSSGVCHTDAYTLSGHDPEGVFPVILGHEGAGVVESVGEGVSSVVPGDHVIPLYIPQCNQCKFCLSKKTNLCSKIRETQGKGLMPDGSVRFKCRGRQVHHFMGCSTFSEYTVLPEISLAKIDKNAPLNKVGLLGCGISTGYGAVFNTAKVEKESICAVWGLGAVGLAVIMGCRIAGARRIIGIDINENKFGLALSFGATECINPAKHSKPIQQVIVEITDGGCDYSFECVGNVATMRQALESCHKGWGVSVIIGVAEAGAEISTRPFQLVTGRTWKGCAFGGWKSRDSVPKLVEDYLSGTIKVDQFITHHFQLKDINKAFDLMHDGICIRPMIHLFAP</sequence>
<evidence type="ECO:0000256" key="1">
    <source>
        <dbReference type="ARBA" id="ARBA00001947"/>
    </source>
</evidence>
<dbReference type="InterPro" id="IPR014183">
    <property type="entry name" value="ADH_3"/>
</dbReference>
<keyword evidence="5 12" id="KW-0560">Oxidoreductase</keyword>
<dbReference type="KEGG" id="shx:MS3_00003151"/>
<evidence type="ECO:0000256" key="4">
    <source>
        <dbReference type="ARBA" id="ARBA00022833"/>
    </source>
</evidence>
<keyword evidence="6 12" id="KW-0520">NAD</keyword>
<dbReference type="PANTHER" id="PTHR43880:SF12">
    <property type="entry name" value="ALCOHOL DEHYDROGENASE CLASS-3"/>
    <property type="match status" value="1"/>
</dbReference>
<dbReference type="InterPro" id="IPR011032">
    <property type="entry name" value="GroES-like_sf"/>
</dbReference>
<keyword evidence="4 12" id="KW-0862">Zinc</keyword>
<dbReference type="Gene3D" id="3.40.50.720">
    <property type="entry name" value="NAD(P)-binding Rossmann-like Domain"/>
    <property type="match status" value="1"/>
</dbReference>